<protein>
    <submittedName>
        <fullName evidence="2">Uncharacterized protein</fullName>
    </submittedName>
</protein>
<dbReference type="AlphaFoldDB" id="A0A8H5ZAC9"/>
<proteinExistence type="predicted"/>
<gene>
    <name evidence="2" type="ORF">GGP41_004530</name>
</gene>
<evidence type="ECO:0000313" key="3">
    <source>
        <dbReference type="Proteomes" id="UP000624244"/>
    </source>
</evidence>
<accession>A0A8H5ZAC9</accession>
<comment type="caution">
    <text evidence="2">The sequence shown here is derived from an EMBL/GenBank/DDBJ whole genome shotgun (WGS) entry which is preliminary data.</text>
</comment>
<keyword evidence="1" id="KW-0472">Membrane</keyword>
<evidence type="ECO:0000313" key="2">
    <source>
        <dbReference type="EMBL" id="KAF5844348.1"/>
    </source>
</evidence>
<feature type="transmembrane region" description="Helical" evidence="1">
    <location>
        <begin position="285"/>
        <end position="304"/>
    </location>
</feature>
<sequence length="324" mass="37430">MSKAPKVYKLFDGTIVYHSAFGFAQNGKDNAQTSLRSILSEDEKFQACIAIRNEMFSQQRQADWLFTKLNKVMIEECYQYRKNEQPQLDSLFDAKQWEQFVNTAQSKIRMSKQCLAPLVKTAEYWGMNKVQYYEWASMGLKYCDVLAAAASQNPVWEDARIKLNQLLLRRITEGRFLRKSSNPFYLVDLEHLIAWTGKTDFEKKGRRAYTLKYETIAQSDLPVDYVLDRFGVIAAAACQSIPSTFTATELEVPYYPHKVANIFTRSATTVLNSHLSQRCARNWKVLRLLLVQGCFVLIMLSLFICTNTGHQLYSMYISLIEMIT</sequence>
<dbReference type="EMBL" id="WNKQ01000024">
    <property type="protein sequence ID" value="KAF5844348.1"/>
    <property type="molecule type" value="Genomic_DNA"/>
</dbReference>
<keyword evidence="1" id="KW-1133">Transmembrane helix</keyword>
<organism evidence="2 3">
    <name type="scientific">Cochliobolus sativus</name>
    <name type="common">Common root rot and spot blotch fungus</name>
    <name type="synonym">Bipolaris sorokiniana</name>
    <dbReference type="NCBI Taxonomy" id="45130"/>
    <lineage>
        <taxon>Eukaryota</taxon>
        <taxon>Fungi</taxon>
        <taxon>Dikarya</taxon>
        <taxon>Ascomycota</taxon>
        <taxon>Pezizomycotina</taxon>
        <taxon>Dothideomycetes</taxon>
        <taxon>Pleosporomycetidae</taxon>
        <taxon>Pleosporales</taxon>
        <taxon>Pleosporineae</taxon>
        <taxon>Pleosporaceae</taxon>
        <taxon>Bipolaris</taxon>
    </lineage>
</organism>
<name>A0A8H5ZAC9_COCSA</name>
<reference evidence="2" key="1">
    <citation type="submission" date="2019-11" db="EMBL/GenBank/DDBJ databases">
        <title>Bipolaris sorokiniana Genome sequencing.</title>
        <authorList>
            <person name="Wang H."/>
        </authorList>
    </citation>
    <scope>NUCLEOTIDE SEQUENCE</scope>
</reference>
<keyword evidence="1" id="KW-0812">Transmembrane</keyword>
<evidence type="ECO:0000256" key="1">
    <source>
        <dbReference type="SAM" id="Phobius"/>
    </source>
</evidence>
<dbReference type="Proteomes" id="UP000624244">
    <property type="component" value="Unassembled WGS sequence"/>
</dbReference>